<dbReference type="PANTHER" id="PTHR33507">
    <property type="entry name" value="INNER MEMBRANE PROTEIN YBBJ"/>
    <property type="match status" value="1"/>
</dbReference>
<gene>
    <name evidence="7" type="ORF">GSF22_02485</name>
</gene>
<reference evidence="7 8" key="1">
    <citation type="submission" date="2019-12" db="EMBL/GenBank/DDBJ databases">
        <title>Whole genome sequencing of endophytic Actinobacterium Micromonospora sp. MPMI6T.</title>
        <authorList>
            <person name="Evv R."/>
            <person name="Podile A.R."/>
        </authorList>
    </citation>
    <scope>NUCLEOTIDE SEQUENCE [LARGE SCALE GENOMIC DNA]</scope>
    <source>
        <strain evidence="7 8">MPMI6</strain>
    </source>
</reference>
<dbReference type="InterPro" id="IPR052165">
    <property type="entry name" value="Membrane_assoc_protease"/>
</dbReference>
<evidence type="ECO:0000256" key="2">
    <source>
        <dbReference type="ARBA" id="ARBA00022692"/>
    </source>
</evidence>
<dbReference type="RefSeq" id="WP_208811065.1">
    <property type="nucleotide sequence ID" value="NZ_WVUH01000008.1"/>
</dbReference>
<dbReference type="InterPro" id="IPR012340">
    <property type="entry name" value="NA-bd_OB-fold"/>
</dbReference>
<dbReference type="EMBL" id="WVUH01000008">
    <property type="protein sequence ID" value="MBO4204878.1"/>
    <property type="molecule type" value="Genomic_DNA"/>
</dbReference>
<dbReference type="Pfam" id="PF01957">
    <property type="entry name" value="NfeD"/>
    <property type="match status" value="1"/>
</dbReference>
<accession>A0ABS3VK16</accession>
<evidence type="ECO:0000256" key="5">
    <source>
        <dbReference type="SAM" id="Phobius"/>
    </source>
</evidence>
<sequence>MEPLLWIVLGTVLAVAEIFTTTLFVGMFAVGAFAAAGAAALGAPLGVQALVFAAVSALTVAFVRPSLRRRLGPTADSDETRFGTAALEGAEALVLERVDVDHGMIKIDGELWSARSYDATQAFEPGERVRVIQVRGATALVWRDDFSSSGELPGGLPETKR</sequence>
<dbReference type="SUPFAM" id="SSF141322">
    <property type="entry name" value="NfeD domain-like"/>
    <property type="match status" value="1"/>
</dbReference>
<keyword evidence="2 5" id="KW-0812">Transmembrane</keyword>
<feature type="transmembrane region" description="Helical" evidence="5">
    <location>
        <begin position="44"/>
        <end position="63"/>
    </location>
</feature>
<dbReference type="PANTHER" id="PTHR33507:SF3">
    <property type="entry name" value="INNER MEMBRANE PROTEIN YBBJ"/>
    <property type="match status" value="1"/>
</dbReference>
<proteinExistence type="predicted"/>
<comment type="caution">
    <text evidence="7">The sequence shown here is derived from an EMBL/GenBank/DDBJ whole genome shotgun (WGS) entry which is preliminary data.</text>
</comment>
<name>A0ABS3VK16_MICEH</name>
<evidence type="ECO:0000256" key="1">
    <source>
        <dbReference type="ARBA" id="ARBA00004141"/>
    </source>
</evidence>
<organism evidence="7 8">
    <name type="scientific">Micromonospora echinofusca</name>
    <dbReference type="NCBI Taxonomy" id="47858"/>
    <lineage>
        <taxon>Bacteria</taxon>
        <taxon>Bacillati</taxon>
        <taxon>Actinomycetota</taxon>
        <taxon>Actinomycetes</taxon>
        <taxon>Micromonosporales</taxon>
        <taxon>Micromonosporaceae</taxon>
        <taxon>Micromonospora</taxon>
    </lineage>
</organism>
<keyword evidence="4 5" id="KW-0472">Membrane</keyword>
<feature type="domain" description="NfeD-like C-terminal" evidence="6">
    <location>
        <begin position="85"/>
        <end position="143"/>
    </location>
</feature>
<comment type="subcellular location">
    <subcellularLocation>
        <location evidence="1">Membrane</location>
        <topology evidence="1">Multi-pass membrane protein</topology>
    </subcellularLocation>
</comment>
<evidence type="ECO:0000313" key="7">
    <source>
        <dbReference type="EMBL" id="MBO4204878.1"/>
    </source>
</evidence>
<protein>
    <submittedName>
        <fullName evidence="7">NfeD family protein</fullName>
    </submittedName>
</protein>
<evidence type="ECO:0000256" key="3">
    <source>
        <dbReference type="ARBA" id="ARBA00022989"/>
    </source>
</evidence>
<keyword evidence="8" id="KW-1185">Reference proteome</keyword>
<evidence type="ECO:0000256" key="4">
    <source>
        <dbReference type="ARBA" id="ARBA00023136"/>
    </source>
</evidence>
<dbReference type="InterPro" id="IPR002810">
    <property type="entry name" value="NfeD-like_C"/>
</dbReference>
<dbReference type="Gene3D" id="2.40.50.140">
    <property type="entry name" value="Nucleic acid-binding proteins"/>
    <property type="match status" value="1"/>
</dbReference>
<evidence type="ECO:0000259" key="6">
    <source>
        <dbReference type="Pfam" id="PF01957"/>
    </source>
</evidence>
<evidence type="ECO:0000313" key="8">
    <source>
        <dbReference type="Proteomes" id="UP000823521"/>
    </source>
</evidence>
<dbReference type="Proteomes" id="UP000823521">
    <property type="component" value="Unassembled WGS sequence"/>
</dbReference>
<keyword evidence="3 5" id="KW-1133">Transmembrane helix</keyword>